<accession>A0A0C9TB57</accession>
<keyword evidence="2" id="KW-1185">Reference proteome</keyword>
<organism evidence="1 2">
    <name type="scientific">Sphaerobolus stellatus (strain SS14)</name>
    <dbReference type="NCBI Taxonomy" id="990650"/>
    <lineage>
        <taxon>Eukaryota</taxon>
        <taxon>Fungi</taxon>
        <taxon>Dikarya</taxon>
        <taxon>Basidiomycota</taxon>
        <taxon>Agaricomycotina</taxon>
        <taxon>Agaricomycetes</taxon>
        <taxon>Phallomycetidae</taxon>
        <taxon>Geastrales</taxon>
        <taxon>Sphaerobolaceae</taxon>
        <taxon>Sphaerobolus</taxon>
    </lineage>
</organism>
<proteinExistence type="predicted"/>
<evidence type="ECO:0000313" key="1">
    <source>
        <dbReference type="EMBL" id="KIJ26343.1"/>
    </source>
</evidence>
<dbReference type="AlphaFoldDB" id="A0A0C9TB57"/>
<reference evidence="1 2" key="1">
    <citation type="submission" date="2014-06" db="EMBL/GenBank/DDBJ databases">
        <title>Evolutionary Origins and Diversification of the Mycorrhizal Mutualists.</title>
        <authorList>
            <consortium name="DOE Joint Genome Institute"/>
            <consortium name="Mycorrhizal Genomics Consortium"/>
            <person name="Kohler A."/>
            <person name="Kuo A."/>
            <person name="Nagy L.G."/>
            <person name="Floudas D."/>
            <person name="Copeland A."/>
            <person name="Barry K.W."/>
            <person name="Cichocki N."/>
            <person name="Veneault-Fourrey C."/>
            <person name="LaButti K."/>
            <person name="Lindquist E.A."/>
            <person name="Lipzen A."/>
            <person name="Lundell T."/>
            <person name="Morin E."/>
            <person name="Murat C."/>
            <person name="Riley R."/>
            <person name="Ohm R."/>
            <person name="Sun H."/>
            <person name="Tunlid A."/>
            <person name="Henrissat B."/>
            <person name="Grigoriev I.V."/>
            <person name="Hibbett D.S."/>
            <person name="Martin F."/>
        </authorList>
    </citation>
    <scope>NUCLEOTIDE SEQUENCE [LARGE SCALE GENOMIC DNA]</scope>
    <source>
        <strain evidence="1 2">SS14</strain>
    </source>
</reference>
<name>A0A0C9TB57_SPHS4</name>
<protein>
    <submittedName>
        <fullName evidence="1">Uncharacterized protein</fullName>
    </submittedName>
</protein>
<dbReference type="EMBL" id="KN837374">
    <property type="protein sequence ID" value="KIJ26343.1"/>
    <property type="molecule type" value="Genomic_DNA"/>
</dbReference>
<dbReference type="Proteomes" id="UP000054279">
    <property type="component" value="Unassembled WGS sequence"/>
</dbReference>
<feature type="non-terminal residue" evidence="1">
    <location>
        <position position="118"/>
    </location>
</feature>
<gene>
    <name evidence="1" type="ORF">M422DRAFT_38289</name>
</gene>
<evidence type="ECO:0000313" key="2">
    <source>
        <dbReference type="Proteomes" id="UP000054279"/>
    </source>
</evidence>
<dbReference type="HOGENOM" id="CLU_2078753_0_0_1"/>
<sequence>MPLILPNPSSLASARIKSTPTTAPLTRHRYRTMTRVAVVIQAKSEPRANVLAAKFSGKGEAKEEDIVVVVGDGDVVAAKELHERWRPLSPFTAAQDELSQIGVAANDGSEGSNEGMYV</sequence>